<dbReference type="EMBL" id="BEGY01000041">
    <property type="protein sequence ID" value="GAX79301.1"/>
    <property type="molecule type" value="Genomic_DNA"/>
</dbReference>
<dbReference type="AlphaFoldDB" id="A0A250X893"/>
<name>A0A250X893_9CHLO</name>
<feature type="compositionally biased region" description="Low complexity" evidence="1">
    <location>
        <begin position="848"/>
        <end position="859"/>
    </location>
</feature>
<feature type="transmembrane region" description="Helical" evidence="2">
    <location>
        <begin position="789"/>
        <end position="811"/>
    </location>
</feature>
<evidence type="ECO:0000256" key="1">
    <source>
        <dbReference type="SAM" id="MobiDB-lite"/>
    </source>
</evidence>
<comment type="caution">
    <text evidence="3">The sequence shown here is derived from an EMBL/GenBank/DDBJ whole genome shotgun (WGS) entry which is preliminary data.</text>
</comment>
<feature type="transmembrane region" description="Helical" evidence="2">
    <location>
        <begin position="818"/>
        <end position="839"/>
    </location>
</feature>
<evidence type="ECO:0000313" key="3">
    <source>
        <dbReference type="EMBL" id="GAX79301.1"/>
    </source>
</evidence>
<accession>A0A250X893</accession>
<feature type="region of interest" description="Disordered" evidence="1">
    <location>
        <begin position="848"/>
        <end position="873"/>
    </location>
</feature>
<evidence type="ECO:0000313" key="4">
    <source>
        <dbReference type="Proteomes" id="UP000232323"/>
    </source>
</evidence>
<reference evidence="3 4" key="1">
    <citation type="submission" date="2017-08" db="EMBL/GenBank/DDBJ databases">
        <title>Acidophilic green algal genome provides insights into adaptation to an acidic environment.</title>
        <authorList>
            <person name="Hirooka S."/>
            <person name="Hirose Y."/>
            <person name="Kanesaki Y."/>
            <person name="Higuchi S."/>
            <person name="Fujiwara T."/>
            <person name="Onuma R."/>
            <person name="Era A."/>
            <person name="Ohbayashi R."/>
            <person name="Uzuka A."/>
            <person name="Nozaki H."/>
            <person name="Yoshikawa H."/>
            <person name="Miyagishima S.Y."/>
        </authorList>
    </citation>
    <scope>NUCLEOTIDE SEQUENCE [LARGE SCALE GENOMIC DNA]</scope>
    <source>
        <strain evidence="3 4">NIES-2499</strain>
    </source>
</reference>
<organism evidence="3 4">
    <name type="scientific">Chlamydomonas eustigma</name>
    <dbReference type="NCBI Taxonomy" id="1157962"/>
    <lineage>
        <taxon>Eukaryota</taxon>
        <taxon>Viridiplantae</taxon>
        <taxon>Chlorophyta</taxon>
        <taxon>core chlorophytes</taxon>
        <taxon>Chlorophyceae</taxon>
        <taxon>CS clade</taxon>
        <taxon>Chlamydomonadales</taxon>
        <taxon>Chlamydomonadaceae</taxon>
        <taxon>Chlamydomonas</taxon>
    </lineage>
</organism>
<dbReference type="Proteomes" id="UP000232323">
    <property type="component" value="Unassembled WGS sequence"/>
</dbReference>
<keyword evidence="4" id="KW-1185">Reference proteome</keyword>
<keyword evidence="2" id="KW-1133">Transmembrane helix</keyword>
<protein>
    <submittedName>
        <fullName evidence="3">Uncharacterized protein</fullName>
    </submittedName>
</protein>
<evidence type="ECO:0000256" key="2">
    <source>
        <dbReference type="SAM" id="Phobius"/>
    </source>
</evidence>
<sequence>MRPRCFIIEVDLISRTPAPVTSANGDAEASCSLEESLKAVLTRPAPCTGGGMQACRDATTDLICTSNDHHGNLVQDKKHTLAATAVGLESYDVAEDALHFDNLGLEDQNLEVEHLMGNPDLLLDLLNLNERVLRAVGGCTASMLTRGSGLRDIRHHQYCLDVAAWKQLLSSTDHPRLLPLLLLDSSQPRCISSSYTSSSYTSSSTFPLETPSIVRVSARFMHSLVPALHNDDSDSEFLSLRSDDCEDGFVLLGGQMKLEAVLCGRRLPFKMSVDRPRPISQNLDRRLNTTEKRLIRGKQLIDDKMMSDNGNSGLRYGLMNDNDVSSSGSGLGACEETMEVVTVSAVLEIDISAEVGVVDVLQQVLDPPAVAGQLCLNVWWDQETSSRRGDVDKGLDKERMVSGRFSGSKEDVNHQMDNMTGGSAASRSYCGTHGRQSLLLCTEQVLLLPPGFQDAAQEISNAFWAAEGHAMGSCGMDLLGDLGVVVEAAFSGRGLHVELSVGDPYSRYMQGAEASEPEASRTASSHAMTAPNTRCLLSSQQLCGKSSSAFPNCAVEKGASRPSTPEQAAGCDVITRSQIPLSSPGAESEGSRILRSGQLDLGGIAPAIELTVEDLMLWAQAAGCIETMGLLRECMSRIEALGLDLDLLLDLSRDGSFTSAAEDSGNAAKQGTQASVDAAEALYEGFALPLECQEAHPSDQQLPGYRRHNLMKDPHSPALPRTDSAAILTSSVVCRAFSGAARSGVEPRTCNALESSMQCTPFPFVTSGCSDEITGGGKAVSSTAGQHTWPFQVVWFALVPVKLFCLATVHVSRNGYDWAFAITYLIWALPYIFITAYHLTMSSSSVRQQSSRPSLPSQLEQDDDNDVHTSPSSTNHFADVSLVSSDRFVADTVSDDASCCVLTESAGSRLSRLLPPLHLTQHVHQLIDALLIYKKLIGSWLARFLSWVLHGNLGLVLHLYRVVVMVFLRSWFPGLIRLTIFEEKVNHTSRLLLRLLLSTVESYDLRASLPMAFLTEMFAWFPCYERWLGSRHAAMRHALFTGAMCGSAQVAMAVMKRWIPPPLNCTASQDHSMRRQKQDLTAEQSKAKLTDYICKLNN</sequence>
<proteinExistence type="predicted"/>
<keyword evidence="2" id="KW-0472">Membrane</keyword>
<gene>
    <name evidence="3" type="ORF">CEUSTIGMA_g6742.t1</name>
</gene>
<keyword evidence="2" id="KW-0812">Transmembrane</keyword>